<sequence>MRDVESIRGWLSAPSADTGIHLAGDDGGWDFVPYVALADQVLRIARLLTDRGIGAGDAVGVLMPTSHLCLAAMFAVPAAGATLTPIAPPLFHDPEQYLRHLGGVLDGAQARVVITTSALAGLVTAAGGRAQLVLDEVPAAQPLHDLGEPGPDVLLQMTSGSTGRPRGARISWRNLAVNLDSIDAACHLTPADATASWLPLYHDMGLIGAVFQTVTRQRGLYLMRPDQFVRDPARWLRAAADTRHTVAPPFGLAYTARRLTPADIEGIDLSRLRTIVIGAEPINPDHLRAFTELTARQGFSPTAFLPSYGLAEATLIATAHPMGDPLQVVGIDKAALRHGRPVTFVPGAATGVVSVGVPMPGHQVRIDGAAADGVLGEIVVSGDSVFGGYRGDPDGATRLAGGALHTGDAGFLLDGRLYVLGRMGTSLKVNGRTVFAEDLDVAAKVMAVAVNEGNRPGVALFIEQPCKTPLSELRTALVAHVGEDTPLWFIGVPRGGLARTSSGKPRRAHMWEQWRSGRLVGAELLSVPGSGLLDTVRALFAEARRLAVIPEDATVHFEGSLAEGFGNDGSDIDLLLLVPGAGAEAVMPTVLFIDGHRVEIRTQSHAQVRTRLRRVRDAVDRGSSAVTEDTLNRVQRFLRGTVLRIGPGYGELRDIVSYPELTGLLARWWQRRADQCLRQSAALALLGQEPEAVSWAREGLTQTMKAFLAAHGEGYVEVKWLPLQMDRLHRSGVATELLEEYRRLDSAPTVAGVLALATRLGAPTLTLDPRNVTLKRVPGVTTWPIRSTTHVVRGKSDLFVLSPECAESWRHVVFEQTLAQTRAEAAHLRLFARYGLIALAWRGAGIIKPVATMCDPVRPLTPPPSRARPVLTIEGAPSDGAIARSPLPAKAFAEAASALILANMVVENAREDFDGSVKDGQWQVSTLCGRRIATMAVRILASAWGVTPLPGDQVLLHDLDTLVPEYPELAGQARRLAGLTIGDHDEALRVQADLDRFVAAVQTVTGGQMFPSSFASREQWQETLRYGYQWLRMGGYLDAYVELDEARDLLSTGGAQPSVRGQA</sequence>
<evidence type="ECO:0000313" key="3">
    <source>
        <dbReference type="EMBL" id="SCX22864.1"/>
    </source>
</evidence>
<keyword evidence="3" id="KW-0436">Ligase</keyword>
<comment type="similarity">
    <text evidence="1">Belongs to the ATP-dependent AMP-binding enzyme family.</text>
</comment>
<dbReference type="GO" id="GO:0005886">
    <property type="term" value="C:plasma membrane"/>
    <property type="evidence" value="ECO:0007669"/>
    <property type="project" value="TreeGrafter"/>
</dbReference>
<gene>
    <name evidence="3" type="ORF">SAMN02799620_03408</name>
</gene>
<evidence type="ECO:0000256" key="1">
    <source>
        <dbReference type="ARBA" id="ARBA00006432"/>
    </source>
</evidence>
<dbReference type="Gene3D" id="3.40.50.12780">
    <property type="entry name" value="N-terminal domain of ligase-like"/>
    <property type="match status" value="1"/>
</dbReference>
<proteinExistence type="inferred from homology"/>
<dbReference type="RefSeq" id="WP_170847287.1">
    <property type="nucleotide sequence ID" value="NZ_FMUB01000006.1"/>
</dbReference>
<dbReference type="PANTHER" id="PTHR22754">
    <property type="entry name" value="DISCO-INTERACTING PROTEIN 2 DIP2 -RELATED"/>
    <property type="match status" value="1"/>
</dbReference>
<dbReference type="GO" id="GO:0016874">
    <property type="term" value="F:ligase activity"/>
    <property type="evidence" value="ECO:0007669"/>
    <property type="project" value="UniProtKB-KW"/>
</dbReference>
<feature type="domain" description="AMP-dependent synthetase/ligase" evidence="2">
    <location>
        <begin position="32"/>
        <end position="389"/>
    </location>
</feature>
<reference evidence="4" key="1">
    <citation type="submission" date="2016-10" db="EMBL/GenBank/DDBJ databases">
        <authorList>
            <person name="Varghese N."/>
            <person name="Submissions S."/>
        </authorList>
    </citation>
    <scope>NUCLEOTIDE SEQUENCE [LARGE SCALE GENOMIC DNA]</scope>
    <source>
        <strain evidence="4">UNC267MFSha1.1M11</strain>
    </source>
</reference>
<dbReference type="InterPro" id="IPR000873">
    <property type="entry name" value="AMP-dep_synth/lig_dom"/>
</dbReference>
<dbReference type="GO" id="GO:0070566">
    <property type="term" value="F:adenylyltransferase activity"/>
    <property type="evidence" value="ECO:0007669"/>
    <property type="project" value="TreeGrafter"/>
</dbReference>
<dbReference type="GO" id="GO:0006633">
    <property type="term" value="P:fatty acid biosynthetic process"/>
    <property type="evidence" value="ECO:0007669"/>
    <property type="project" value="TreeGrafter"/>
</dbReference>
<dbReference type="EMBL" id="FMUB01000006">
    <property type="protein sequence ID" value="SCX22864.1"/>
    <property type="molecule type" value="Genomic_DNA"/>
</dbReference>
<dbReference type="PROSITE" id="PS00455">
    <property type="entry name" value="AMP_BINDING"/>
    <property type="match status" value="1"/>
</dbReference>
<name>A0A1G4WH59_9MYCO</name>
<dbReference type="InterPro" id="IPR020845">
    <property type="entry name" value="AMP-binding_CS"/>
</dbReference>
<accession>A0A1G4WH59</accession>
<protein>
    <submittedName>
        <fullName evidence="3">Acyl-CoA synthetase (AMP-forming)/AMP-acid ligase II</fullName>
    </submittedName>
</protein>
<dbReference type="InterPro" id="IPR042099">
    <property type="entry name" value="ANL_N_sf"/>
</dbReference>
<dbReference type="Proteomes" id="UP000199707">
    <property type="component" value="Unassembled WGS sequence"/>
</dbReference>
<organism evidence="3 4">
    <name type="scientific">Mycolicibacterium fluoranthenivorans</name>
    <dbReference type="NCBI Taxonomy" id="258505"/>
    <lineage>
        <taxon>Bacteria</taxon>
        <taxon>Bacillati</taxon>
        <taxon>Actinomycetota</taxon>
        <taxon>Actinomycetes</taxon>
        <taxon>Mycobacteriales</taxon>
        <taxon>Mycobacteriaceae</taxon>
        <taxon>Mycolicibacterium</taxon>
    </lineage>
</organism>
<evidence type="ECO:0000313" key="4">
    <source>
        <dbReference type="Proteomes" id="UP000199707"/>
    </source>
</evidence>
<dbReference type="SUPFAM" id="SSF56801">
    <property type="entry name" value="Acetyl-CoA synthetase-like"/>
    <property type="match status" value="1"/>
</dbReference>
<dbReference type="Pfam" id="PF00501">
    <property type="entry name" value="AMP-binding"/>
    <property type="match status" value="1"/>
</dbReference>
<dbReference type="PANTHER" id="PTHR22754:SF32">
    <property type="entry name" value="DISCO-INTERACTING PROTEIN 2"/>
    <property type="match status" value="1"/>
</dbReference>
<dbReference type="STRING" id="1502745.SAMN02799620_03408"/>
<evidence type="ECO:0000259" key="2">
    <source>
        <dbReference type="Pfam" id="PF00501"/>
    </source>
</evidence>
<dbReference type="AlphaFoldDB" id="A0A1G4WH59"/>